<dbReference type="PANTHER" id="PTHR10870">
    <property type="entry name" value="CELL CYCLE CHECKPOINT PROTEIN RAD1"/>
    <property type="match status" value="1"/>
</dbReference>
<keyword evidence="5" id="KW-0539">Nucleus</keyword>
<dbReference type="GO" id="GO:0000077">
    <property type="term" value="P:DNA damage checkpoint signaling"/>
    <property type="evidence" value="ECO:0007669"/>
    <property type="project" value="InterPro"/>
</dbReference>
<dbReference type="InterPro" id="IPR003021">
    <property type="entry name" value="Rad1_Rec1_Rad17"/>
</dbReference>
<evidence type="ECO:0000256" key="1">
    <source>
        <dbReference type="ARBA" id="ARBA00004123"/>
    </source>
</evidence>
<dbReference type="Proteomes" id="UP001303373">
    <property type="component" value="Chromosome 10"/>
</dbReference>
<keyword evidence="4" id="KW-0234">DNA repair</keyword>
<protein>
    <submittedName>
        <fullName evidence="6">Uncharacterized protein</fullName>
    </submittedName>
</protein>
<dbReference type="GO" id="GO:0006281">
    <property type="term" value="P:DNA repair"/>
    <property type="evidence" value="ECO:0007669"/>
    <property type="project" value="UniProtKB-KW"/>
</dbReference>
<evidence type="ECO:0000313" key="7">
    <source>
        <dbReference type="Proteomes" id="UP001303373"/>
    </source>
</evidence>
<organism evidence="6 7">
    <name type="scientific">Acrodontium crateriforme</name>
    <dbReference type="NCBI Taxonomy" id="150365"/>
    <lineage>
        <taxon>Eukaryota</taxon>
        <taxon>Fungi</taxon>
        <taxon>Dikarya</taxon>
        <taxon>Ascomycota</taxon>
        <taxon>Pezizomycotina</taxon>
        <taxon>Dothideomycetes</taxon>
        <taxon>Dothideomycetidae</taxon>
        <taxon>Mycosphaerellales</taxon>
        <taxon>Teratosphaeriaceae</taxon>
        <taxon>Acrodontium</taxon>
    </lineage>
</organism>
<dbReference type="PRINTS" id="PR01245">
    <property type="entry name" value="RAD1REC1"/>
</dbReference>
<dbReference type="GO" id="GO:0030896">
    <property type="term" value="C:checkpoint clamp complex"/>
    <property type="evidence" value="ECO:0007669"/>
    <property type="project" value="TreeGrafter"/>
</dbReference>
<keyword evidence="7" id="KW-1185">Reference proteome</keyword>
<dbReference type="Gene3D" id="3.70.10.10">
    <property type="match status" value="1"/>
</dbReference>
<name>A0AAQ3M7G1_9PEZI</name>
<dbReference type="EMBL" id="CP138589">
    <property type="protein sequence ID" value="WPH03282.1"/>
    <property type="molecule type" value="Genomic_DNA"/>
</dbReference>
<reference evidence="6 7" key="1">
    <citation type="submission" date="2023-11" db="EMBL/GenBank/DDBJ databases">
        <title>An acidophilic fungus is an integral part of prey digestion in a carnivorous sundew plant.</title>
        <authorList>
            <person name="Tsai I.J."/>
        </authorList>
    </citation>
    <scope>NUCLEOTIDE SEQUENCE [LARGE SCALE GENOMIC DNA]</scope>
    <source>
        <strain evidence="6">169a</strain>
    </source>
</reference>
<evidence type="ECO:0000313" key="6">
    <source>
        <dbReference type="EMBL" id="WPH03282.1"/>
    </source>
</evidence>
<proteinExistence type="inferred from homology"/>
<evidence type="ECO:0000256" key="2">
    <source>
        <dbReference type="ARBA" id="ARBA00010991"/>
    </source>
</evidence>
<keyword evidence="3" id="KW-0227">DNA damage</keyword>
<gene>
    <name evidence="6" type="ORF">R9X50_00615900</name>
</gene>
<accession>A0AAQ3M7G1</accession>
<comment type="subcellular location">
    <subcellularLocation>
        <location evidence="1">Nucleus</location>
    </subcellularLocation>
</comment>
<dbReference type="PANTHER" id="PTHR10870:SF0">
    <property type="entry name" value="CELL CYCLE CHECKPOINT PROTEIN RAD1"/>
    <property type="match status" value="1"/>
</dbReference>
<dbReference type="Pfam" id="PF02144">
    <property type="entry name" value="Rad1"/>
    <property type="match status" value="1"/>
</dbReference>
<dbReference type="AlphaFoldDB" id="A0AAQ3M7G1"/>
<comment type="similarity">
    <text evidence="2">Belongs to the rad1 family.</text>
</comment>
<sequence length="359" mass="38264">MANSQPLFTAVSSSARQLILLLRCISFAKKVQVRISLDGLHFTTDQGSVMEAFVVLEKALFTSYTYNHPAPPSSQDDPLPQPVFEVSLSSLLETLSIFSLYDPATIKRPSGDPSFDAFGAHRLHRHAGFDPFSARSLGMTGTCTFTYDGDGSPLRIHMAESGVTTSCDLTTYEAASTDPIPFRRDALALKTIMRSTYLLDAIVELASLTPTELTINAFPQSRRQHGTSALSISASGALGSVSVSFSAPSSPSNGAATTADPPILETFQCHNSTRARFSFSALQAAQRAMGAATKVSLRIDEAGVLSLQFLVEIEPVSNAGGALSIGNEKVAFVDFRVVSLVDDEYAEEEDSGGSSTADD</sequence>
<evidence type="ECO:0000256" key="4">
    <source>
        <dbReference type="ARBA" id="ARBA00023204"/>
    </source>
</evidence>
<evidence type="ECO:0000256" key="5">
    <source>
        <dbReference type="ARBA" id="ARBA00023242"/>
    </source>
</evidence>
<evidence type="ECO:0000256" key="3">
    <source>
        <dbReference type="ARBA" id="ARBA00022763"/>
    </source>
</evidence>